<accession>A0A096BT22</accession>
<comment type="caution">
    <text evidence="2">The sequence shown here is derived from an EMBL/GenBank/DDBJ whole genome shotgun (WGS) entry which is preliminary data.</text>
</comment>
<evidence type="ECO:0000256" key="1">
    <source>
        <dbReference type="SAM" id="Phobius"/>
    </source>
</evidence>
<organism evidence="2 3">
    <name type="scientific">Prevotella melaninogenica DNF00666</name>
    <dbReference type="NCBI Taxonomy" id="1401073"/>
    <lineage>
        <taxon>Bacteria</taxon>
        <taxon>Pseudomonadati</taxon>
        <taxon>Bacteroidota</taxon>
        <taxon>Bacteroidia</taxon>
        <taxon>Bacteroidales</taxon>
        <taxon>Prevotellaceae</taxon>
        <taxon>Prevotella</taxon>
    </lineage>
</organism>
<dbReference type="InterPro" id="IPR009937">
    <property type="entry name" value="Phage_holin_3_6"/>
</dbReference>
<reference evidence="2 3" key="1">
    <citation type="submission" date="2014-07" db="EMBL/GenBank/DDBJ databases">
        <authorList>
            <person name="McCorrison J."/>
            <person name="Sanka R."/>
            <person name="Torralba M."/>
            <person name="Gillis M."/>
            <person name="Haft D.H."/>
            <person name="Methe B."/>
            <person name="Sutton G."/>
            <person name="Nelson K.E."/>
        </authorList>
    </citation>
    <scope>NUCLEOTIDE SEQUENCE [LARGE SCALE GENOMIC DNA]</scope>
    <source>
        <strain evidence="2 3">DNF00666</strain>
    </source>
</reference>
<feature type="transmembrane region" description="Helical" evidence="1">
    <location>
        <begin position="75"/>
        <end position="97"/>
    </location>
</feature>
<keyword evidence="1" id="KW-1133">Transmembrane helix</keyword>
<dbReference type="Proteomes" id="UP000029578">
    <property type="component" value="Unassembled WGS sequence"/>
</dbReference>
<keyword evidence="1" id="KW-0472">Membrane</keyword>
<gene>
    <name evidence="2" type="ORF">HMPREF0661_09390</name>
</gene>
<evidence type="ECO:0000313" key="2">
    <source>
        <dbReference type="EMBL" id="KGF45852.1"/>
    </source>
</evidence>
<dbReference type="AlphaFoldDB" id="A0A096BT22"/>
<dbReference type="RefSeq" id="WP_036865821.1">
    <property type="nucleotide sequence ID" value="NZ_JRNS01000443.1"/>
</dbReference>
<protein>
    <recommendedName>
        <fullName evidence="4">Phage holin family protein</fullName>
    </recommendedName>
</protein>
<feature type="transmembrane region" description="Helical" evidence="1">
    <location>
        <begin position="40"/>
        <end position="69"/>
    </location>
</feature>
<dbReference type="EMBL" id="JRNS01000443">
    <property type="protein sequence ID" value="KGF45852.1"/>
    <property type="molecule type" value="Genomic_DNA"/>
</dbReference>
<proteinExistence type="predicted"/>
<dbReference type="Pfam" id="PF07332">
    <property type="entry name" value="Phage_holin_3_6"/>
    <property type="match status" value="1"/>
</dbReference>
<sequence length="117" mass="13341">MFSNDKNVETIAQLVEVLKHYIGLQSEYMKLDVIEKVVRLLTVITIMVVFCTILLISLIYLSFAAAFALQSLVDSLIWAFLIVGSGYLLLLIFFILLRRSLIERPLVRFLGSLLMSK</sequence>
<evidence type="ECO:0000313" key="3">
    <source>
        <dbReference type="Proteomes" id="UP000029578"/>
    </source>
</evidence>
<keyword evidence="1" id="KW-0812">Transmembrane</keyword>
<name>A0A096BT22_9BACT</name>
<evidence type="ECO:0008006" key="4">
    <source>
        <dbReference type="Google" id="ProtNLM"/>
    </source>
</evidence>